<dbReference type="CDD" id="cd00303">
    <property type="entry name" value="retropepsin_like"/>
    <property type="match status" value="1"/>
</dbReference>
<dbReference type="Pfam" id="PF13650">
    <property type="entry name" value="Asp_protease_2"/>
    <property type="match status" value="1"/>
</dbReference>
<feature type="domain" description="CCHC-type" evidence="2">
    <location>
        <begin position="358"/>
        <end position="374"/>
    </location>
</feature>
<feature type="region of interest" description="Disordered" evidence="1">
    <location>
        <begin position="881"/>
        <end position="907"/>
    </location>
</feature>
<organism evidence="3 4">
    <name type="scientific">Paramarasmius palmivorus</name>
    <dbReference type="NCBI Taxonomy" id="297713"/>
    <lineage>
        <taxon>Eukaryota</taxon>
        <taxon>Fungi</taxon>
        <taxon>Dikarya</taxon>
        <taxon>Basidiomycota</taxon>
        <taxon>Agaricomycotina</taxon>
        <taxon>Agaricomycetes</taxon>
        <taxon>Agaricomycetidae</taxon>
        <taxon>Agaricales</taxon>
        <taxon>Marasmiineae</taxon>
        <taxon>Marasmiaceae</taxon>
        <taxon>Paramarasmius</taxon>
    </lineage>
</organism>
<feature type="region of interest" description="Disordered" evidence="1">
    <location>
        <begin position="1007"/>
        <end position="1026"/>
    </location>
</feature>
<dbReference type="Gene3D" id="2.40.70.10">
    <property type="entry name" value="Acid Proteases"/>
    <property type="match status" value="1"/>
</dbReference>
<feature type="region of interest" description="Disordered" evidence="1">
    <location>
        <begin position="326"/>
        <end position="347"/>
    </location>
</feature>
<dbReference type="GO" id="GO:0003676">
    <property type="term" value="F:nucleic acid binding"/>
    <property type="evidence" value="ECO:0007669"/>
    <property type="project" value="InterPro"/>
</dbReference>
<evidence type="ECO:0000256" key="1">
    <source>
        <dbReference type="SAM" id="MobiDB-lite"/>
    </source>
</evidence>
<feature type="compositionally biased region" description="Polar residues" evidence="1">
    <location>
        <begin position="326"/>
        <end position="341"/>
    </location>
</feature>
<dbReference type="EMBL" id="JAYKXP010000182">
    <property type="protein sequence ID" value="KAK7020702.1"/>
    <property type="molecule type" value="Genomic_DNA"/>
</dbReference>
<protein>
    <recommendedName>
        <fullName evidence="2">CCHC-type domain-containing protein</fullName>
    </recommendedName>
</protein>
<dbReference type="InterPro" id="IPR021109">
    <property type="entry name" value="Peptidase_aspartic_dom_sf"/>
</dbReference>
<feature type="region of interest" description="Disordered" evidence="1">
    <location>
        <begin position="1103"/>
        <end position="1122"/>
    </location>
</feature>
<feature type="compositionally biased region" description="Polar residues" evidence="1">
    <location>
        <begin position="604"/>
        <end position="618"/>
    </location>
</feature>
<evidence type="ECO:0000313" key="3">
    <source>
        <dbReference type="EMBL" id="KAK7020702.1"/>
    </source>
</evidence>
<feature type="compositionally biased region" description="Basic and acidic residues" evidence="1">
    <location>
        <begin position="1015"/>
        <end position="1026"/>
    </location>
</feature>
<gene>
    <name evidence="3" type="ORF">VNI00_017644</name>
</gene>
<evidence type="ECO:0000313" key="4">
    <source>
        <dbReference type="Proteomes" id="UP001383192"/>
    </source>
</evidence>
<dbReference type="Proteomes" id="UP001383192">
    <property type="component" value="Unassembled WGS sequence"/>
</dbReference>
<accession>A0AAW0B4W7</accession>
<dbReference type="GO" id="GO:0008270">
    <property type="term" value="F:zinc ion binding"/>
    <property type="evidence" value="ECO:0007669"/>
    <property type="project" value="InterPro"/>
</dbReference>
<name>A0AAW0B4W7_9AGAR</name>
<feature type="compositionally biased region" description="Basic and acidic residues" evidence="1">
    <location>
        <begin position="894"/>
        <end position="904"/>
    </location>
</feature>
<evidence type="ECO:0000259" key="2">
    <source>
        <dbReference type="SMART" id="SM00343"/>
    </source>
</evidence>
<feature type="region of interest" description="Disordered" evidence="1">
    <location>
        <begin position="481"/>
        <end position="540"/>
    </location>
</feature>
<reference evidence="3 4" key="1">
    <citation type="submission" date="2024-01" db="EMBL/GenBank/DDBJ databases">
        <title>A draft genome for a cacao thread blight-causing isolate of Paramarasmius palmivorus.</title>
        <authorList>
            <person name="Baruah I.K."/>
            <person name="Bukari Y."/>
            <person name="Amoako-Attah I."/>
            <person name="Meinhardt L.W."/>
            <person name="Bailey B.A."/>
            <person name="Cohen S.P."/>
        </authorList>
    </citation>
    <scope>NUCLEOTIDE SEQUENCE [LARGE SCALE GENOMIC DNA]</scope>
    <source>
        <strain evidence="3 4">GH-12</strain>
    </source>
</reference>
<keyword evidence="4" id="KW-1185">Reference proteome</keyword>
<feature type="region of interest" description="Disordered" evidence="1">
    <location>
        <begin position="604"/>
        <end position="646"/>
    </location>
</feature>
<dbReference type="Gene3D" id="4.10.60.10">
    <property type="entry name" value="Zinc finger, CCHC-type"/>
    <property type="match status" value="1"/>
</dbReference>
<dbReference type="SMART" id="SM00343">
    <property type="entry name" value="ZnF_C2HC"/>
    <property type="match status" value="1"/>
</dbReference>
<dbReference type="InterPro" id="IPR001878">
    <property type="entry name" value="Znf_CCHC"/>
</dbReference>
<proteinExistence type="predicted"/>
<comment type="caution">
    <text evidence="3">The sequence shown here is derived from an EMBL/GenBank/DDBJ whole genome shotgun (WGS) entry which is preliminary data.</text>
</comment>
<sequence>MPEANNEFREAWNRLTASGASQIKADKMSKVKKPKELEGLNPEDFERWYEDLDIMFQEGGVTEEDAQIYLAMRYLQYELRKTMEDVSSSRGFSYDKFIKDLKRELGVKDSMQGSTARLENILKQFKPIKLNVDEARLRTYVRYFKREAEKLRKEPALLSNITLVLKFLSAFDARFHERIVDRLERKRGDKYEANQEDSRRIDDPYTLDEVMQTAISICTSKVGALYGQLPRVSFNDVKAEEVDEDYAILKRESIKTEPRDDEWGLKISSSVDKHSVDIAEIKEMTRTLSNAVQESIKRQERVDIEHKALWNLVTAGNQLATARAPTYSQARPLTPSSSTMGMASKPGTAMIGQPLRRECFMCKKPDHFINDCPAQAKFRELKWLKEGPEGGRLVMYDGSRLPSLAPGDTRSRKEIIEEIAVRRKWPGSEGYHPDSYLFDIDEVPTQEFEDLAIDSEEEEDDRAIKVAQAWALIAEEKARRSTRQAASLGTGGKAKKASIPLPDLEELLNETEPTRPKPGPSSRRMEVHIPSLSSLEKNKYKESSARLLDGLSRKPTVTIEELDSGDDESGPDLSKVVTSRPFDKVQSVARPPIPQNHVLEKSGITATRQISADTSTSDLLRKGGAARKEPSTLDKQPLPKKTSLEGTDEDIAEQFFRNSISISLDDVASISPAVRKILLRKLRHQGVRKKRASAYLAELAVECSEAIPEESQEILTGDVYVVDVDDLPIEDVYEVLDEPRGSLPKGAIVHKDPVEIYQQDLSQEEKRKIVIVGRNSDGLRVVYPRINGSKEEIENVKDCGSQIVVMSTLVAVGVGLTWDPGTTLHMQSANGQLKRTKGLARNVPFEFGEITVYLQVHIVDDPPFQVLLGRPFDVLTSSTIQNFPDGDQGGGKKVRTETEPKLEPMEQNAQAANTLEEIVKDYGEVALKIACDEKGNLSIEGYKLPDDGVFVKEELAEAFVLAYENDKENENIELNQNSPDTNDGALLKNTEERHTKTYSLWRQDLSTDTSTLDDSQPHTESKDTKATEDLALDPVYKALWYEKHLPFRTTTALIANDEFANAWKPVHGVHAKYVMMNEFKQIGPDSFAEKYVETLLDNIQSRNSDLMSEMSSEDTDRKSRTQKLKPYSDLDWELHLMEELHPGYIHYWTKIYGPTARSRLRKDIEEFGVEWFRERCNALAQQHELATAAVKETLVNEVADVYKYKPVAVKVKPVKTTLPAEFRVERNITGDPLAELPTLPTQFPSEWTPGERYTEDRKAIIEKNHAGDFLWPEERKLLHEFMKIQEKAFAWEASEGGTFKREFFPPVKFPVVPHTPWVEKNFSG</sequence>